<reference evidence="2" key="1">
    <citation type="submission" date="2011-02" db="EMBL/GenBank/DDBJ databases">
        <authorList>
            <person name="Aslett M."/>
        </authorList>
    </citation>
    <scope>NUCLEOTIDE SEQUENCE</scope>
    <source>
        <strain evidence="2">Liverpool</strain>
    </source>
</reference>
<keyword evidence="4" id="KW-1185">Reference proteome</keyword>
<feature type="compositionally biased region" description="Basic and acidic residues" evidence="1">
    <location>
        <begin position="1"/>
        <end position="25"/>
    </location>
</feature>
<dbReference type="OMA" id="KKCFCRA"/>
<feature type="region of interest" description="Disordered" evidence="1">
    <location>
        <begin position="1"/>
        <end position="48"/>
    </location>
</feature>
<gene>
    <name evidence="3" type="ORF">BN1204_060000</name>
    <name evidence="2" type="ORF">NCLIV_060000</name>
</gene>
<proteinExistence type="predicted"/>
<dbReference type="InParanoid" id="F0VPC9"/>
<dbReference type="EMBL" id="FR823392">
    <property type="protein sequence ID" value="CBZ55575.1"/>
    <property type="molecule type" value="Genomic_DNA"/>
</dbReference>
<dbReference type="OrthoDB" id="329637at2759"/>
<evidence type="ECO:0000256" key="1">
    <source>
        <dbReference type="SAM" id="MobiDB-lite"/>
    </source>
</evidence>
<dbReference type="GeneID" id="13440988"/>
<evidence type="ECO:0000313" key="3">
    <source>
        <dbReference type="EMBL" id="CEL70317.1"/>
    </source>
</evidence>
<dbReference type="AlphaFoldDB" id="F0VPC9"/>
<dbReference type="VEuPathDB" id="ToxoDB:NCLIV_060000"/>
<dbReference type="eggNOG" id="ENOG502R05Q">
    <property type="taxonomic scope" value="Eukaryota"/>
</dbReference>
<organism evidence="2 4">
    <name type="scientific">Neospora caninum (strain Liverpool)</name>
    <dbReference type="NCBI Taxonomy" id="572307"/>
    <lineage>
        <taxon>Eukaryota</taxon>
        <taxon>Sar</taxon>
        <taxon>Alveolata</taxon>
        <taxon>Apicomplexa</taxon>
        <taxon>Conoidasida</taxon>
        <taxon>Coccidia</taxon>
        <taxon>Eucoccidiorida</taxon>
        <taxon>Eimeriorina</taxon>
        <taxon>Sarcocystidae</taxon>
        <taxon>Neospora</taxon>
    </lineage>
</organism>
<reference evidence="2" key="2">
    <citation type="submission" date="2011-03" db="EMBL/GenBank/DDBJ databases">
        <title>Comparative genomics and transcriptomics of Neospora caninum and Toxoplasma gondii.</title>
        <authorList>
            <person name="Reid A.J."/>
            <person name="Sohal A."/>
            <person name="Harris D."/>
            <person name="Quail M."/>
            <person name="Sanders M."/>
            <person name="Berriman M."/>
            <person name="Wastling J.M."/>
            <person name="Pain A."/>
        </authorList>
    </citation>
    <scope>NUCLEOTIDE SEQUENCE</scope>
    <source>
        <strain evidence="2">Liverpool</strain>
    </source>
</reference>
<accession>F0VPC9</accession>
<sequence length="423" mass="46432">MFLETRRGRGLLRDPHGSERSRRAFSDVSVRCRAQPEDKRSETRSMCPESSTELRIDYSFPKSPPYDCEASTPTAAANLRKWAVARGCPHGRGRRRRSEESTRACNKESSSSHRVFCESSAMPPVCSRSSLFLCDMYNPSASFSPATRSQHSRLEYFEVFGTPSGSQTSGDTPSRHLVPIHDTNLAGVEFMHDRSTEQIHGKLLDAADVGNRCKTPQACVQIALGPCQAAFSVDADYGGVDPSRNLQSEATAVTPNSLNSVTSVVEVSDEESCIMDDSFFLATFGWDPDQFASEDSHTSTGDVSADGLLFCGENHVLHVPMEARTAKTLESAMEYVQQKRSPKSNRSLAHPASLLNSPELDLSSSPVVDTAAKKCFCRAFNMSQEFHDFCHEDISPQGECGGTHYAALLWERASVMEELTGTS</sequence>
<reference evidence="4" key="3">
    <citation type="journal article" date="2012" name="PLoS Pathog.">
        <title>Comparative genomics of the apicomplexan parasites Toxoplasma gondii and Neospora caninum: Coccidia differing in host range and transmission strategy.</title>
        <authorList>
            <person name="Reid A.J."/>
            <person name="Vermont S.J."/>
            <person name="Cotton J.A."/>
            <person name="Harris D."/>
            <person name="Hill-Cawthorne G.A."/>
            <person name="Konen-Waisman S."/>
            <person name="Latham S.M."/>
            <person name="Mourier T."/>
            <person name="Norton R."/>
            <person name="Quail M.A."/>
            <person name="Sanders M."/>
            <person name="Shanmugam D."/>
            <person name="Sohal A."/>
            <person name="Wasmuth J.D."/>
            <person name="Brunk B."/>
            <person name="Grigg M.E."/>
            <person name="Howard J.C."/>
            <person name="Parkinson J."/>
            <person name="Roos D.S."/>
            <person name="Trees A.J."/>
            <person name="Berriman M."/>
            <person name="Pain A."/>
            <person name="Wastling J.M."/>
        </authorList>
    </citation>
    <scope>NUCLEOTIDE SEQUENCE [LARGE SCALE GENOMIC DNA]</scope>
    <source>
        <strain evidence="4">Liverpool</strain>
    </source>
</reference>
<feature type="compositionally biased region" description="Basic and acidic residues" evidence="1">
    <location>
        <begin position="34"/>
        <end position="43"/>
    </location>
</feature>
<name>F0VPC9_NEOCL</name>
<protein>
    <submittedName>
        <fullName evidence="2">Uncharacterized protein</fullName>
    </submittedName>
</protein>
<evidence type="ECO:0000313" key="4">
    <source>
        <dbReference type="Proteomes" id="UP000007494"/>
    </source>
</evidence>
<evidence type="ECO:0000313" key="2">
    <source>
        <dbReference type="EMBL" id="CBZ55575.1"/>
    </source>
</evidence>
<dbReference type="Proteomes" id="UP000007494">
    <property type="component" value="Chromosome XI"/>
</dbReference>
<reference evidence="3" key="4">
    <citation type="journal article" date="2015" name="PLoS ONE">
        <title>Comprehensive Evaluation of Toxoplasma gondii VEG and Neospora caninum LIV Genomes with Tachyzoite Stage Transcriptome and Proteome Defines Novel Transcript Features.</title>
        <authorList>
            <person name="Ramaprasad A."/>
            <person name="Mourier T."/>
            <person name="Naeem R."/>
            <person name="Malas T.B."/>
            <person name="Moussa E."/>
            <person name="Panigrahi A."/>
            <person name="Vermont S.J."/>
            <person name="Otto T.D."/>
            <person name="Wastling J."/>
            <person name="Pain A."/>
        </authorList>
    </citation>
    <scope>NUCLEOTIDE SEQUENCE</scope>
    <source>
        <strain evidence="3">Liverpool</strain>
    </source>
</reference>
<dbReference type="EMBL" id="LN714486">
    <property type="protein sequence ID" value="CEL70317.1"/>
    <property type="molecule type" value="Genomic_DNA"/>
</dbReference>
<dbReference type="RefSeq" id="XP_003885603.1">
    <property type="nucleotide sequence ID" value="XM_003885554.1"/>
</dbReference>